<keyword evidence="3 6" id="KW-0812">Transmembrane</keyword>
<gene>
    <name evidence="7" type="ORF">LPB3_01835</name>
</gene>
<proteinExistence type="predicted"/>
<keyword evidence="4 6" id="KW-1133">Transmembrane helix</keyword>
<evidence type="ECO:0000256" key="6">
    <source>
        <dbReference type="SAM" id="Phobius"/>
    </source>
</evidence>
<dbReference type="EMBL" id="LSFM01000003">
    <property type="protein sequence ID" value="OBY66185.1"/>
    <property type="molecule type" value="Genomic_DNA"/>
</dbReference>
<evidence type="ECO:0000256" key="3">
    <source>
        <dbReference type="ARBA" id="ARBA00022692"/>
    </source>
</evidence>
<keyword evidence="8" id="KW-1185">Reference proteome</keyword>
<feature type="transmembrane region" description="Helical" evidence="6">
    <location>
        <begin position="168"/>
        <end position="185"/>
    </location>
</feature>
<reference evidence="8" key="1">
    <citation type="submission" date="2016-02" db="EMBL/GenBank/DDBJ databases">
        <authorList>
            <person name="Shin S.-K."/>
            <person name="Yi H."/>
            <person name="Kim E."/>
        </authorList>
    </citation>
    <scope>NUCLEOTIDE SEQUENCE [LARGE SCALE GENOMIC DNA]</scope>
    <source>
        <strain evidence="8">LPB0003</strain>
    </source>
</reference>
<dbReference type="KEGG" id="pob:LPB03_08450"/>
<feature type="transmembrane region" description="Helical" evidence="6">
    <location>
        <begin position="242"/>
        <end position="270"/>
    </location>
</feature>
<organism evidence="7 8">
    <name type="scientific">Polaribacter vadi</name>
    <dbReference type="NCBI Taxonomy" id="1774273"/>
    <lineage>
        <taxon>Bacteria</taxon>
        <taxon>Pseudomonadati</taxon>
        <taxon>Bacteroidota</taxon>
        <taxon>Flavobacteriia</taxon>
        <taxon>Flavobacteriales</taxon>
        <taxon>Flavobacteriaceae</taxon>
    </lineage>
</organism>
<feature type="transmembrane region" description="Helical" evidence="6">
    <location>
        <begin position="381"/>
        <end position="398"/>
    </location>
</feature>
<protein>
    <recommendedName>
        <fullName evidence="9">Polysaccharide biosynthesis protein C-terminal domain-containing protein</fullName>
    </recommendedName>
</protein>
<feature type="transmembrane region" description="Helical" evidence="6">
    <location>
        <begin position="191"/>
        <end position="211"/>
    </location>
</feature>
<comment type="caution">
    <text evidence="7">The sequence shown here is derived from an EMBL/GenBank/DDBJ whole genome shotgun (WGS) entry which is preliminary data.</text>
</comment>
<feature type="transmembrane region" description="Helical" evidence="6">
    <location>
        <begin position="21"/>
        <end position="45"/>
    </location>
</feature>
<keyword evidence="2" id="KW-1003">Cell membrane</keyword>
<name>A0A1B8U2V5_9FLAO</name>
<dbReference type="InterPro" id="IPR050833">
    <property type="entry name" value="Poly_Biosynth_Transport"/>
</dbReference>
<dbReference type="AlphaFoldDB" id="A0A1B8U2V5"/>
<dbReference type="PANTHER" id="PTHR30250:SF26">
    <property type="entry name" value="PSMA PROTEIN"/>
    <property type="match status" value="1"/>
</dbReference>
<dbReference type="STRING" id="1774273.LPB03_08450"/>
<evidence type="ECO:0000256" key="2">
    <source>
        <dbReference type="ARBA" id="ARBA00022475"/>
    </source>
</evidence>
<dbReference type="GO" id="GO:0005886">
    <property type="term" value="C:plasma membrane"/>
    <property type="evidence" value="ECO:0007669"/>
    <property type="project" value="UniProtKB-SubCell"/>
</dbReference>
<feature type="transmembrane region" description="Helical" evidence="6">
    <location>
        <begin position="404"/>
        <end position="423"/>
    </location>
</feature>
<feature type="transmembrane region" description="Helical" evidence="6">
    <location>
        <begin position="134"/>
        <end position="156"/>
    </location>
</feature>
<evidence type="ECO:0000256" key="5">
    <source>
        <dbReference type="ARBA" id="ARBA00023136"/>
    </source>
</evidence>
<evidence type="ECO:0000313" key="8">
    <source>
        <dbReference type="Proteomes" id="UP000092584"/>
    </source>
</evidence>
<evidence type="ECO:0000256" key="1">
    <source>
        <dbReference type="ARBA" id="ARBA00004651"/>
    </source>
</evidence>
<feature type="transmembrane region" description="Helical" evidence="6">
    <location>
        <begin position="311"/>
        <end position="331"/>
    </location>
</feature>
<keyword evidence="5 6" id="KW-0472">Membrane</keyword>
<evidence type="ECO:0000256" key="4">
    <source>
        <dbReference type="ARBA" id="ARBA00022989"/>
    </source>
</evidence>
<evidence type="ECO:0000313" key="7">
    <source>
        <dbReference type="EMBL" id="OBY66185.1"/>
    </source>
</evidence>
<sequence>MNLKKMIKSLTKKHFHNYFSSFLQRFCMLLSQLFLIPAFILNLGLEQYGEWLILTTIPNYLLLSDLGLTLTVTNELCRLINLKEFSSQEKLFKAALSFLSAIGLFLIFTFLVLSNFIDFAALLNFKFLSNKESFLILLGFMINIFSFLIFLITIGYFKALNLFHKHEYFLALTLFLDFLATLIILNFNVALYFIPITMAVIRFTMIFIMNIQLKKVGFYKFGYTLKWGSAIKMLPVSLKLSFFQLGTAFFIQGSTFLVGMVLGSASVVVFNTIRTLVNSLRSFISILYIPTMQEFTILITKKLKTQAFTKLKKLLLLIFLISVISGLGVYFLRDFIFDLWFKNGFTYNVNFLAFMLLATVIHNLWNAASMLPISINRMNELAIYPFLGITVLVVQYFIIPKTGLTGLAISFIFMDLVMLFLVFKLNYKILKNF</sequence>
<dbReference type="Proteomes" id="UP000092584">
    <property type="component" value="Unassembled WGS sequence"/>
</dbReference>
<feature type="transmembrane region" description="Helical" evidence="6">
    <location>
        <begin position="51"/>
        <end position="73"/>
    </location>
</feature>
<evidence type="ECO:0008006" key="9">
    <source>
        <dbReference type="Google" id="ProtNLM"/>
    </source>
</evidence>
<feature type="transmembrane region" description="Helical" evidence="6">
    <location>
        <begin position="94"/>
        <end position="114"/>
    </location>
</feature>
<accession>A0A1B8U2V5</accession>
<feature type="transmembrane region" description="Helical" evidence="6">
    <location>
        <begin position="351"/>
        <end position="369"/>
    </location>
</feature>
<dbReference type="PANTHER" id="PTHR30250">
    <property type="entry name" value="PST FAMILY PREDICTED COLANIC ACID TRANSPORTER"/>
    <property type="match status" value="1"/>
</dbReference>
<comment type="subcellular location">
    <subcellularLocation>
        <location evidence="1">Cell membrane</location>
        <topology evidence="1">Multi-pass membrane protein</topology>
    </subcellularLocation>
</comment>